<proteinExistence type="predicted"/>
<evidence type="ECO:0000313" key="2">
    <source>
        <dbReference type="EMBL" id="CAL2085579.1"/>
    </source>
</evidence>
<dbReference type="InterPro" id="IPR010093">
    <property type="entry name" value="SinI_DNA-bd"/>
</dbReference>
<dbReference type="NCBIfam" id="TIGR01764">
    <property type="entry name" value="excise"/>
    <property type="match status" value="1"/>
</dbReference>
<accession>A0ABP1ELY7</accession>
<dbReference type="SUPFAM" id="SSF46955">
    <property type="entry name" value="Putative DNA-binding domain"/>
    <property type="match status" value="1"/>
</dbReference>
<feature type="domain" description="Helix-turn-helix" evidence="1">
    <location>
        <begin position="45"/>
        <end position="89"/>
    </location>
</feature>
<dbReference type="RefSeq" id="WP_101903002.1">
    <property type="nucleotide sequence ID" value="NZ_JBFKZY010000001.1"/>
</dbReference>
<dbReference type="GO" id="GO:0003677">
    <property type="term" value="F:DNA binding"/>
    <property type="evidence" value="ECO:0007669"/>
    <property type="project" value="UniProtKB-KW"/>
</dbReference>
<dbReference type="InterPro" id="IPR009061">
    <property type="entry name" value="DNA-bd_dom_put_sf"/>
</dbReference>
<name>A0ABP1ELY7_9FLAO</name>
<evidence type="ECO:0000313" key="3">
    <source>
        <dbReference type="Proteomes" id="UP001497514"/>
    </source>
</evidence>
<protein>
    <submittedName>
        <fullName evidence="2">DNA-binding protein</fullName>
    </submittedName>
</protein>
<sequence>MIQQKATLVLQTTTQDLTQSILQGVEEKLNNFKIHFQPKEPTIWISRQDVAEILSISIVTVDDWTKKGILSAYRIGNKKRFKRNEVENSLTKISK</sequence>
<keyword evidence="3" id="KW-1185">Reference proteome</keyword>
<dbReference type="EMBL" id="OZ038524">
    <property type="protein sequence ID" value="CAL2085579.1"/>
    <property type="molecule type" value="Genomic_DNA"/>
</dbReference>
<dbReference type="InterPro" id="IPR041657">
    <property type="entry name" value="HTH_17"/>
</dbReference>
<dbReference type="Proteomes" id="UP001497514">
    <property type="component" value="Chromosome"/>
</dbReference>
<keyword evidence="2" id="KW-0238">DNA-binding</keyword>
<gene>
    <name evidence="2" type="ORF">TD3509T_1909</name>
</gene>
<reference evidence="2 3" key="1">
    <citation type="submission" date="2024-05" db="EMBL/GenBank/DDBJ databases">
        <authorList>
            <person name="Duchaud E."/>
        </authorList>
    </citation>
    <scope>NUCLEOTIDE SEQUENCE [LARGE SCALE GENOMIC DNA]</scope>
    <source>
        <strain evidence="2">Ena-SAMPLE-TAB-13-05-2024-13:56:06:370-140309</strain>
    </source>
</reference>
<evidence type="ECO:0000259" key="1">
    <source>
        <dbReference type="Pfam" id="PF12728"/>
    </source>
</evidence>
<organism evidence="2 3">
    <name type="scientific">Tenacibaculum dicentrarchi</name>
    <dbReference type="NCBI Taxonomy" id="669041"/>
    <lineage>
        <taxon>Bacteria</taxon>
        <taxon>Pseudomonadati</taxon>
        <taxon>Bacteroidota</taxon>
        <taxon>Flavobacteriia</taxon>
        <taxon>Flavobacteriales</taxon>
        <taxon>Flavobacteriaceae</taxon>
        <taxon>Tenacibaculum</taxon>
    </lineage>
</organism>
<dbReference type="Pfam" id="PF12728">
    <property type="entry name" value="HTH_17"/>
    <property type="match status" value="1"/>
</dbReference>